<dbReference type="Proteomes" id="UP000248745">
    <property type="component" value="Unassembled WGS sequence"/>
</dbReference>
<protein>
    <submittedName>
        <fullName evidence="1">YqgE/AlgH family protein</fullName>
    </submittedName>
</protein>
<dbReference type="Gene3D" id="3.40.1740.10">
    <property type="entry name" value="VC0467-like"/>
    <property type="match status" value="1"/>
</dbReference>
<proteinExistence type="predicted"/>
<evidence type="ECO:0000313" key="2">
    <source>
        <dbReference type="Proteomes" id="UP000248745"/>
    </source>
</evidence>
<dbReference type="OrthoDB" id="9807486at2"/>
<dbReference type="InterPro" id="IPR003774">
    <property type="entry name" value="AlgH-like"/>
</dbReference>
<dbReference type="SUPFAM" id="SSF143456">
    <property type="entry name" value="VC0467-like"/>
    <property type="match status" value="1"/>
</dbReference>
<organism evidence="1 2">
    <name type="scientific">Taibaiella soli</name>
    <dbReference type="NCBI Taxonomy" id="1649169"/>
    <lineage>
        <taxon>Bacteria</taxon>
        <taxon>Pseudomonadati</taxon>
        <taxon>Bacteroidota</taxon>
        <taxon>Chitinophagia</taxon>
        <taxon>Chitinophagales</taxon>
        <taxon>Chitinophagaceae</taxon>
        <taxon>Taibaiella</taxon>
    </lineage>
</organism>
<accession>A0A2W2AIF0</accession>
<dbReference type="PANTHER" id="PTHR31984">
    <property type="entry name" value="TRANSPORTER, PUTATIVE (DUF179)-RELATED"/>
    <property type="match status" value="1"/>
</dbReference>
<dbReference type="EMBL" id="QKTW01000013">
    <property type="protein sequence ID" value="PZF73362.1"/>
    <property type="molecule type" value="Genomic_DNA"/>
</dbReference>
<keyword evidence="2" id="KW-1185">Reference proteome</keyword>
<name>A0A2W2AIF0_9BACT</name>
<dbReference type="Pfam" id="PF02622">
    <property type="entry name" value="DUF179"/>
    <property type="match status" value="1"/>
</dbReference>
<comment type="caution">
    <text evidence="1">The sequence shown here is derived from an EMBL/GenBank/DDBJ whole genome shotgun (WGS) entry which is preliminary data.</text>
</comment>
<dbReference type="RefSeq" id="WP_110998425.1">
    <property type="nucleotide sequence ID" value="NZ_QKTW01000013.1"/>
</dbReference>
<evidence type="ECO:0000313" key="1">
    <source>
        <dbReference type="EMBL" id="PZF73362.1"/>
    </source>
</evidence>
<reference evidence="1 2" key="1">
    <citation type="submission" date="2018-06" db="EMBL/GenBank/DDBJ databases">
        <title>Mucibacter soli gen. nov., sp. nov., a new member of the family Chitinophagaceae producing mucin.</title>
        <authorList>
            <person name="Kim M.-K."/>
            <person name="Park S."/>
            <person name="Kim T.-S."/>
            <person name="Joung Y."/>
            <person name="Han J.-H."/>
            <person name="Kim S.B."/>
        </authorList>
    </citation>
    <scope>NUCLEOTIDE SEQUENCE [LARGE SCALE GENOMIC DNA]</scope>
    <source>
        <strain evidence="1 2">R1-15</strain>
    </source>
</reference>
<dbReference type="PANTHER" id="PTHR31984:SF17">
    <property type="entry name" value="TRANSCRIPTIONAL REGULATOR"/>
    <property type="match status" value="1"/>
</dbReference>
<sequence length="144" mass="16285">MNAGTILKSTALLDGTIFDNATILITEHNENGSIGFVINKLFDRKLNELEEFRHSIPFPLYDGGPVDREHLFFIHQRPDLIKDGVNVHDNTYFGGDFKTAVRLINDHKLTEKDIKIFIGYCGWDASELEAEIAEGSWSMVNGQM</sequence>
<gene>
    <name evidence="1" type="ORF">DN068_08200</name>
</gene>
<dbReference type="AlphaFoldDB" id="A0A2W2AIF0"/>